<dbReference type="PROSITE" id="PS50096">
    <property type="entry name" value="IQ"/>
    <property type="match status" value="1"/>
</dbReference>
<dbReference type="InterPro" id="IPR000048">
    <property type="entry name" value="IQ_motif_EF-hand-BS"/>
</dbReference>
<evidence type="ECO:0000313" key="14">
    <source>
        <dbReference type="Proteomes" id="UP000316079"/>
    </source>
</evidence>
<dbReference type="SMART" id="SM00015">
    <property type="entry name" value="IQ"/>
    <property type="match status" value="1"/>
</dbReference>
<organism evidence="13 14">
    <name type="scientific">Danionella cerebrum</name>
    <dbReference type="NCBI Taxonomy" id="2873325"/>
    <lineage>
        <taxon>Eukaryota</taxon>
        <taxon>Metazoa</taxon>
        <taxon>Chordata</taxon>
        <taxon>Craniata</taxon>
        <taxon>Vertebrata</taxon>
        <taxon>Euteleostomi</taxon>
        <taxon>Actinopterygii</taxon>
        <taxon>Neopterygii</taxon>
        <taxon>Teleostei</taxon>
        <taxon>Ostariophysi</taxon>
        <taxon>Cypriniformes</taxon>
        <taxon>Danionidae</taxon>
        <taxon>Danioninae</taxon>
        <taxon>Danionella</taxon>
    </lineage>
</organism>
<protein>
    <recommendedName>
        <fullName evidence="4">Dynein regulatory complex protein 10</fullName>
    </recommendedName>
    <alternativeName>
        <fullName evidence="10">IQ domain-containing protein D</fullName>
    </alternativeName>
</protein>
<keyword evidence="14" id="KW-1185">Reference proteome</keyword>
<sequence length="381" mass="43809">MFKLGSKSDADILKSISPSMKVLSSREAKLILRVMDECIHQIEIVSFFPSLLENPEPFTKSLGENLLRTLKEHQELEERHKCLVLDGSHDQTNSQVALSAKAVQDSFRKIVRILRGTAEALRSKETQCAEDIVKMRDGLCELREIVLERLLTSPGEEKQLREMVLEVSQSHAANQVLIDSLEKDLAMAVKDKDEEQLRSTLQQKEKALQEFVGRTQQDAEKQTHSDQKTSEGKRARLQQEASQLNSQINNLIAANREAEVELRKKKYKEETEIENVIQKYDVEMGEKQTELEEMIKMHETDQTELRELEELYDVLDVEYSQIMEERQKAQELKELQEKELEIQSKAATVIQALWRGFCTRKALKSSAKSKKAKKGKGKKKK</sequence>
<dbReference type="STRING" id="623744.A0A553RIU6"/>
<dbReference type="PANTHER" id="PTHR31598:SF1">
    <property type="entry name" value="DYNEIN REGULATORY COMPLEX PROTEIN 10"/>
    <property type="match status" value="1"/>
</dbReference>
<evidence type="ECO:0000256" key="5">
    <source>
        <dbReference type="ARBA" id="ARBA00022490"/>
    </source>
</evidence>
<dbReference type="Gene3D" id="1.20.5.190">
    <property type="match status" value="1"/>
</dbReference>
<accession>A0A553RIU6</accession>
<comment type="subcellular location">
    <subcellularLocation>
        <location evidence="2">Cytoplasm</location>
        <location evidence="2">Cytoskeleton</location>
        <location evidence="2">Flagellum axoneme</location>
    </subcellularLocation>
</comment>
<comment type="subunit">
    <text evidence="11">Component of the nexin-dynein regulatory complex (N-DRC). Interacts with CFAP52.</text>
</comment>
<dbReference type="OrthoDB" id="536093at2759"/>
<keyword evidence="8" id="KW-0206">Cytoskeleton</keyword>
<evidence type="ECO:0000256" key="11">
    <source>
        <dbReference type="ARBA" id="ARBA00046836"/>
    </source>
</evidence>
<evidence type="ECO:0000256" key="4">
    <source>
        <dbReference type="ARBA" id="ARBA00021752"/>
    </source>
</evidence>
<keyword evidence="6" id="KW-0282">Flagellum</keyword>
<evidence type="ECO:0000256" key="2">
    <source>
        <dbReference type="ARBA" id="ARBA00004611"/>
    </source>
</evidence>
<dbReference type="InterPro" id="IPR042815">
    <property type="entry name" value="DRC10"/>
</dbReference>
<dbReference type="PANTHER" id="PTHR31598">
    <property type="entry name" value="IQ DOMAIN-CONTAINING PROTEIN D"/>
    <property type="match status" value="1"/>
</dbReference>
<keyword evidence="5" id="KW-0963">Cytoplasm</keyword>
<evidence type="ECO:0000256" key="3">
    <source>
        <dbReference type="ARBA" id="ARBA00009071"/>
    </source>
</evidence>
<evidence type="ECO:0000256" key="1">
    <source>
        <dbReference type="ARBA" id="ARBA00003029"/>
    </source>
</evidence>
<proteinExistence type="inferred from homology"/>
<evidence type="ECO:0000313" key="13">
    <source>
        <dbReference type="EMBL" id="TRZ02080.1"/>
    </source>
</evidence>
<comment type="caution">
    <text evidence="13">The sequence shown here is derived from an EMBL/GenBank/DDBJ whole genome shotgun (WGS) entry which is preliminary data.</text>
</comment>
<name>A0A553RIU6_9TELE</name>
<keyword evidence="7" id="KW-0969">Cilium</keyword>
<feature type="compositionally biased region" description="Basic and acidic residues" evidence="12">
    <location>
        <begin position="217"/>
        <end position="234"/>
    </location>
</feature>
<reference evidence="13 14" key="1">
    <citation type="journal article" date="2019" name="Sci. Data">
        <title>Hybrid genome assembly and annotation of Danionella translucida.</title>
        <authorList>
            <person name="Kadobianskyi M."/>
            <person name="Schulze L."/>
            <person name="Schuelke M."/>
            <person name="Judkewitz B."/>
        </authorList>
    </citation>
    <scope>NUCLEOTIDE SEQUENCE [LARGE SCALE GENOMIC DNA]</scope>
    <source>
        <strain evidence="13 14">Bolton</strain>
    </source>
</reference>
<evidence type="ECO:0000256" key="12">
    <source>
        <dbReference type="SAM" id="MobiDB-lite"/>
    </source>
</evidence>
<dbReference type="Pfam" id="PF00612">
    <property type="entry name" value="IQ"/>
    <property type="match status" value="1"/>
</dbReference>
<feature type="region of interest" description="Disordered" evidence="12">
    <location>
        <begin position="362"/>
        <end position="381"/>
    </location>
</feature>
<evidence type="ECO:0000256" key="9">
    <source>
        <dbReference type="ARBA" id="ARBA00023273"/>
    </source>
</evidence>
<dbReference type="Proteomes" id="UP000316079">
    <property type="component" value="Unassembled WGS sequence"/>
</dbReference>
<dbReference type="AlphaFoldDB" id="A0A553RIU6"/>
<comment type="similarity">
    <text evidence="3">Belongs to the DRC10 family.</text>
</comment>
<dbReference type="EMBL" id="SRMA01024019">
    <property type="protein sequence ID" value="TRZ02080.1"/>
    <property type="molecule type" value="Genomic_DNA"/>
</dbReference>
<evidence type="ECO:0000256" key="10">
    <source>
        <dbReference type="ARBA" id="ARBA00032180"/>
    </source>
</evidence>
<feature type="region of interest" description="Disordered" evidence="12">
    <location>
        <begin position="213"/>
        <end position="241"/>
    </location>
</feature>
<comment type="function">
    <text evidence="1">Component of the nexin-dynein regulatory complex (N-DRC), a key regulator of ciliary/flagellar motility which maintains the alignment and integrity of the distal axoneme and regulates microtubule sliding in motile axonemes.</text>
</comment>
<evidence type="ECO:0000256" key="7">
    <source>
        <dbReference type="ARBA" id="ARBA00023069"/>
    </source>
</evidence>
<gene>
    <name evidence="13" type="ORF">DNTS_016497</name>
</gene>
<keyword evidence="9" id="KW-0966">Cell projection</keyword>
<evidence type="ECO:0000256" key="8">
    <source>
        <dbReference type="ARBA" id="ARBA00023212"/>
    </source>
</evidence>
<dbReference type="CDD" id="cd23767">
    <property type="entry name" value="IQCD"/>
    <property type="match status" value="1"/>
</dbReference>
<evidence type="ECO:0000256" key="6">
    <source>
        <dbReference type="ARBA" id="ARBA00022846"/>
    </source>
</evidence>